<sequence length="612" mass="66708">MRSYYSAMPNECLFVCTQAPRSRRKRQWPEQLSLAAKKRLLATHPCGAPLQKGGDVKTQPRGRKEGDGGLLHLPSEGTPRAAGEPRRHAKTNGYPASQPISGSLVDSAEVQTSEGGLTLQDCWPSSKLTLQWLRLGGEKLDAFQAALRRRLSVPVKACHWPLPECTKCTAWPVFVRGALKFGIRPAAFQLAGSQHYEIVGQNDGAEAMKESNWESAETFAKCFGCPESLKVFRSLEALEEEVFEHRIAQVLSCEKTPPHTCGGAAKCGCEQRGDAMTNSAEGLGVQHHCQEAYAGIAKLDGTAEVLQAHLHRYRIALIDDQYCGPIVSAFGLPGILQFVRTHTCPACCPVVPRRWQTLAAPASCPPLVPSSQYLKIVEGEKPYDPQQRRIAESGRTMSGASIRLEDVSLSSRFCVLESFELASLAGCSYKDPDGISACGLRTEDAGGNGISLFPSAPLMVFLPDEVHLSTRHVVMLEPAMASEHLRAVCTPPRPSKSTSVELQLTQPACASTMEACESSADGSPQAERHEDHKYLVPYTSAAATPVGQRFRQIFVHDHDQLKREATADMPRARDMMGKTAEKTVTMSRYAGEPLDTRAGDAASVQFLVVRWA</sequence>
<reference evidence="2" key="1">
    <citation type="submission" date="2013-10" db="EMBL/GenBank/DDBJ databases">
        <title>Genomic analysis of the causative agents of coccidiosis in chickens.</title>
        <authorList>
            <person name="Reid A.J."/>
            <person name="Blake D."/>
            <person name="Billington K."/>
            <person name="Browne H."/>
            <person name="Dunn M."/>
            <person name="Hung S."/>
            <person name="Kawahara F."/>
            <person name="Miranda-Saavedra D."/>
            <person name="Mourier T."/>
            <person name="Nagra H."/>
            <person name="Otto T.D."/>
            <person name="Rawlings N."/>
            <person name="Sanchez A."/>
            <person name="Sanders M."/>
            <person name="Subramaniam C."/>
            <person name="Tay Y."/>
            <person name="Dear P."/>
            <person name="Doerig C."/>
            <person name="Gruber A."/>
            <person name="Parkinson J."/>
            <person name="Shirley M."/>
            <person name="Wan K.L."/>
            <person name="Berriman M."/>
            <person name="Tomley F."/>
            <person name="Pain A."/>
        </authorList>
    </citation>
    <scope>NUCLEOTIDE SEQUENCE [LARGE SCALE GENOMIC DNA]</scope>
    <source>
        <strain evidence="2">Weybridge</strain>
    </source>
</reference>
<evidence type="ECO:0000313" key="3">
    <source>
        <dbReference type="Proteomes" id="UP000030763"/>
    </source>
</evidence>
<name>U6M3T5_EIMMA</name>
<accession>U6M3T5</accession>
<dbReference type="VEuPathDB" id="ToxoDB:EMWEY_00017120"/>
<reference evidence="2" key="2">
    <citation type="submission" date="2013-10" db="EMBL/GenBank/DDBJ databases">
        <authorList>
            <person name="Aslett M."/>
        </authorList>
    </citation>
    <scope>NUCLEOTIDE SEQUENCE [LARGE SCALE GENOMIC DNA]</scope>
    <source>
        <strain evidence="2">Weybridge</strain>
    </source>
</reference>
<dbReference type="Proteomes" id="UP000030763">
    <property type="component" value="Unassembled WGS sequence"/>
</dbReference>
<keyword evidence="3" id="KW-1185">Reference proteome</keyword>
<dbReference type="GeneID" id="25335698"/>
<evidence type="ECO:0000313" key="2">
    <source>
        <dbReference type="EMBL" id="CDJ58671.1"/>
    </source>
</evidence>
<dbReference type="RefSeq" id="XP_013335319.1">
    <property type="nucleotide sequence ID" value="XM_013479865.1"/>
</dbReference>
<dbReference type="EMBL" id="HG719776">
    <property type="protein sequence ID" value="CDJ58671.1"/>
    <property type="molecule type" value="Genomic_DNA"/>
</dbReference>
<protein>
    <submittedName>
        <fullName evidence="2">Uncharacterized protein</fullName>
    </submittedName>
</protein>
<evidence type="ECO:0000256" key="1">
    <source>
        <dbReference type="SAM" id="MobiDB-lite"/>
    </source>
</evidence>
<organism evidence="2 3">
    <name type="scientific">Eimeria maxima</name>
    <name type="common">Coccidian parasite</name>
    <dbReference type="NCBI Taxonomy" id="5804"/>
    <lineage>
        <taxon>Eukaryota</taxon>
        <taxon>Sar</taxon>
        <taxon>Alveolata</taxon>
        <taxon>Apicomplexa</taxon>
        <taxon>Conoidasida</taxon>
        <taxon>Coccidia</taxon>
        <taxon>Eucoccidiorida</taxon>
        <taxon>Eimeriorina</taxon>
        <taxon>Eimeriidae</taxon>
        <taxon>Eimeria</taxon>
    </lineage>
</organism>
<dbReference type="OrthoDB" id="347272at2759"/>
<gene>
    <name evidence="2" type="ORF">EMWEY_00017120</name>
</gene>
<dbReference type="AlphaFoldDB" id="U6M3T5"/>
<feature type="region of interest" description="Disordered" evidence="1">
    <location>
        <begin position="43"/>
        <end position="100"/>
    </location>
</feature>
<proteinExistence type="predicted"/>